<organism evidence="9 10">
    <name type="scientific">Candidatus Anaerobutyricum stercoripullorum</name>
    <dbReference type="NCBI Taxonomy" id="2838456"/>
    <lineage>
        <taxon>Bacteria</taxon>
        <taxon>Bacillati</taxon>
        <taxon>Bacillota</taxon>
        <taxon>Clostridia</taxon>
        <taxon>Lachnospirales</taxon>
        <taxon>Lachnospiraceae</taxon>
        <taxon>Anaerobutyricum</taxon>
    </lineage>
</organism>
<feature type="binding site" evidence="6">
    <location>
        <position position="171"/>
    </location>
    <ligand>
        <name>Zn(2+)</name>
        <dbReference type="ChEBI" id="CHEBI:29105"/>
        <label>2</label>
    </ligand>
</feature>
<protein>
    <recommendedName>
        <fullName evidence="6">Dihydroorotase</fullName>
        <shortName evidence="6">DHOase</shortName>
        <ecNumber evidence="6">3.5.2.3</ecNumber>
    </recommendedName>
</protein>
<comment type="catalytic activity">
    <reaction evidence="6">
        <text>(S)-dihydroorotate + H2O = N-carbamoyl-L-aspartate + H(+)</text>
        <dbReference type="Rhea" id="RHEA:24296"/>
        <dbReference type="ChEBI" id="CHEBI:15377"/>
        <dbReference type="ChEBI" id="CHEBI:15378"/>
        <dbReference type="ChEBI" id="CHEBI:30864"/>
        <dbReference type="ChEBI" id="CHEBI:32814"/>
        <dbReference type="EC" id="3.5.2.3"/>
    </reaction>
</comment>
<keyword evidence="6" id="KW-0862">Zinc</keyword>
<dbReference type="EC" id="3.5.2.3" evidence="6"/>
<accession>A0A9D1X367</accession>
<feature type="binding site" evidence="6">
    <location>
        <position position="171"/>
    </location>
    <ligand>
        <name>Zn(2+)</name>
        <dbReference type="ChEBI" id="CHEBI:29105"/>
        <label>1</label>
    </ligand>
</feature>
<evidence type="ECO:0000256" key="1">
    <source>
        <dbReference type="ARBA" id="ARBA00002368"/>
    </source>
</evidence>
<dbReference type="InterPro" id="IPR002195">
    <property type="entry name" value="Dihydroorotase_CS"/>
</dbReference>
<evidence type="ECO:0000256" key="4">
    <source>
        <dbReference type="ARBA" id="ARBA00022801"/>
    </source>
</evidence>
<dbReference type="GO" id="GO:0044205">
    <property type="term" value="P:'de novo' UMP biosynthetic process"/>
    <property type="evidence" value="ECO:0007669"/>
    <property type="project" value="UniProtKB-UniRule"/>
</dbReference>
<dbReference type="GO" id="GO:0004151">
    <property type="term" value="F:dihydroorotase activity"/>
    <property type="evidence" value="ECO:0007669"/>
    <property type="project" value="UniProtKB-UniRule"/>
</dbReference>
<feature type="region of interest" description="Disordered" evidence="7">
    <location>
        <begin position="35"/>
        <end position="62"/>
    </location>
</feature>
<dbReference type="Gene3D" id="2.30.40.10">
    <property type="entry name" value="Urease, subunit C, domain 1"/>
    <property type="match status" value="1"/>
</dbReference>
<evidence type="ECO:0000259" key="8">
    <source>
        <dbReference type="Pfam" id="PF01979"/>
    </source>
</evidence>
<feature type="binding site" evidence="6">
    <location>
        <position position="251"/>
    </location>
    <ligand>
        <name>Zn(2+)</name>
        <dbReference type="ChEBI" id="CHEBI:29105"/>
        <label>2</label>
    </ligand>
</feature>
<dbReference type="NCBIfam" id="NF006839">
    <property type="entry name" value="PRK09357.1-4"/>
    <property type="match status" value="1"/>
</dbReference>
<dbReference type="AlphaFoldDB" id="A0A9D1X367"/>
<dbReference type="InterPro" id="IPR006680">
    <property type="entry name" value="Amidohydro-rel"/>
</dbReference>
<sequence length="441" mass="47296">MLLIKNGRVMNPATGMDEVTDVWVKDGRIVGFGDAAEKATDSARSGATPADRSDGEEGREPEQVIDASGCIVAPGLVDVHVHFRDPGFTYKEDLETGSAAAAAGGYTTVVCMANTKPVVDCPEVLDDILKRAEALPIHVKQVSAVSKNFEGKELVDFEEMARHGACGFTDDGIPLTDAGLIRKAMEMAAKVDLPISLHEEDPSLNEINGINKGVISDQMGLGGAPAVSEDVMVARDVMLALETGAKVDIQHISSGRSVDLVRYAKQKGARVFAEATPHHFSLTEEDVLNYGTMCKMNPPVRTSWDKAKIIEGLMDGTIDMIATDHAPHAQEEKEREFSAAPSGIIGLETALALGVTNLVKRGYLSMMDLLARMTLNPARLYGFDCGDISEGKAADIVIFCPDEVWQVEHFASKASNSPFLGAQLCGKVRCTICDGKVVYRA</sequence>
<feature type="binding site" evidence="6">
    <location>
        <position position="297"/>
    </location>
    <ligand>
        <name>substrate</name>
    </ligand>
</feature>
<feature type="binding site" evidence="6">
    <location>
        <position position="80"/>
    </location>
    <ligand>
        <name>Zn(2+)</name>
        <dbReference type="ChEBI" id="CHEBI:29105"/>
        <label>1</label>
    </ligand>
</feature>
<dbReference type="NCBIfam" id="TIGR00857">
    <property type="entry name" value="pyrC_multi"/>
    <property type="match status" value="1"/>
</dbReference>
<feature type="binding site" evidence="6">
    <location>
        <position position="82"/>
    </location>
    <ligand>
        <name>Zn(2+)</name>
        <dbReference type="ChEBI" id="CHEBI:29105"/>
        <label>1</label>
    </ligand>
</feature>
<comment type="cofactor">
    <cofactor evidence="6">
        <name>Zn(2+)</name>
        <dbReference type="ChEBI" id="CHEBI:29105"/>
    </cofactor>
    <text evidence="6">Binds 2 Zn(2+) ions per subunit.</text>
</comment>
<feature type="active site" evidence="6">
    <location>
        <position position="324"/>
    </location>
</feature>
<comment type="caution">
    <text evidence="9">The sequence shown here is derived from an EMBL/GenBank/DDBJ whole genome shotgun (WGS) entry which is preliminary data.</text>
</comment>
<keyword evidence="5 6" id="KW-0665">Pyrimidine biosynthesis</keyword>
<dbReference type="InterPro" id="IPR004722">
    <property type="entry name" value="DHOase"/>
</dbReference>
<evidence type="ECO:0000256" key="3">
    <source>
        <dbReference type="ARBA" id="ARBA00022723"/>
    </source>
</evidence>
<dbReference type="Pfam" id="PF01979">
    <property type="entry name" value="Amidohydro_1"/>
    <property type="match status" value="1"/>
</dbReference>
<dbReference type="SUPFAM" id="SSF51556">
    <property type="entry name" value="Metallo-dependent hydrolases"/>
    <property type="match status" value="1"/>
</dbReference>
<evidence type="ECO:0000313" key="9">
    <source>
        <dbReference type="EMBL" id="HIX72039.1"/>
    </source>
</evidence>
<evidence type="ECO:0000256" key="6">
    <source>
        <dbReference type="HAMAP-Rule" id="MF_00220"/>
    </source>
</evidence>
<evidence type="ECO:0000313" key="10">
    <source>
        <dbReference type="Proteomes" id="UP000886805"/>
    </source>
</evidence>
<proteinExistence type="inferred from homology"/>
<dbReference type="EMBL" id="DXEQ01000098">
    <property type="protein sequence ID" value="HIX72039.1"/>
    <property type="molecule type" value="Genomic_DNA"/>
</dbReference>
<dbReference type="PANTHER" id="PTHR43668:SF2">
    <property type="entry name" value="ALLANTOINASE"/>
    <property type="match status" value="1"/>
</dbReference>
<feature type="binding site" evidence="6">
    <location>
        <position position="324"/>
    </location>
    <ligand>
        <name>Zn(2+)</name>
        <dbReference type="ChEBI" id="CHEBI:29105"/>
        <label>1</label>
    </ligand>
</feature>
<reference evidence="9" key="1">
    <citation type="journal article" date="2021" name="PeerJ">
        <title>Extensive microbial diversity within the chicken gut microbiome revealed by metagenomics and culture.</title>
        <authorList>
            <person name="Gilroy R."/>
            <person name="Ravi A."/>
            <person name="Getino M."/>
            <person name="Pursley I."/>
            <person name="Horton D.L."/>
            <person name="Alikhan N.F."/>
            <person name="Baker D."/>
            <person name="Gharbi K."/>
            <person name="Hall N."/>
            <person name="Watson M."/>
            <person name="Adriaenssens E.M."/>
            <person name="Foster-Nyarko E."/>
            <person name="Jarju S."/>
            <person name="Secka A."/>
            <person name="Antonio M."/>
            <person name="Oren A."/>
            <person name="Chaudhuri R.R."/>
            <person name="La Ragione R."/>
            <person name="Hildebrand F."/>
            <person name="Pallen M.J."/>
        </authorList>
    </citation>
    <scope>NUCLEOTIDE SEQUENCE</scope>
    <source>
        <strain evidence="9">ChiSxjej3B15-1167</strain>
    </source>
</reference>
<feature type="binding site" evidence="6">
    <location>
        <position position="328"/>
    </location>
    <ligand>
        <name>substrate</name>
    </ligand>
</feature>
<dbReference type="InterPro" id="IPR011059">
    <property type="entry name" value="Metal-dep_hydrolase_composite"/>
</dbReference>
<reference evidence="9" key="2">
    <citation type="submission" date="2021-04" db="EMBL/GenBank/DDBJ databases">
        <authorList>
            <person name="Gilroy R."/>
        </authorList>
    </citation>
    <scope>NUCLEOTIDE SEQUENCE</scope>
    <source>
        <strain evidence="9">ChiSxjej3B15-1167</strain>
    </source>
</reference>
<feature type="binding site" evidence="6">
    <location>
        <position position="114"/>
    </location>
    <ligand>
        <name>substrate</name>
    </ligand>
</feature>
<dbReference type="SUPFAM" id="SSF51338">
    <property type="entry name" value="Composite domain of metallo-dependent hydrolases"/>
    <property type="match status" value="1"/>
</dbReference>
<name>A0A9D1X367_9FIRM</name>
<evidence type="ECO:0000256" key="5">
    <source>
        <dbReference type="ARBA" id="ARBA00022975"/>
    </source>
</evidence>
<keyword evidence="4 6" id="KW-0378">Hydrolase</keyword>
<gene>
    <name evidence="6" type="primary">pyrC</name>
    <name evidence="9" type="ORF">H9849_03360</name>
</gene>
<dbReference type="InterPro" id="IPR050138">
    <property type="entry name" value="DHOase/Allantoinase_Hydrolase"/>
</dbReference>
<dbReference type="PROSITE" id="PS00482">
    <property type="entry name" value="DIHYDROOROTASE_1"/>
    <property type="match status" value="1"/>
</dbReference>
<dbReference type="GO" id="GO:0008270">
    <property type="term" value="F:zinc ion binding"/>
    <property type="evidence" value="ECO:0007669"/>
    <property type="project" value="UniProtKB-UniRule"/>
</dbReference>
<comment type="caution">
    <text evidence="6">Lacks conserved residue(s) required for the propagation of feature annotation.</text>
</comment>
<comment type="function">
    <text evidence="1 6">Catalyzes the reversible cyclization of carbamoyl aspartate to dihydroorotate.</text>
</comment>
<dbReference type="HAMAP" id="MF_00220_B">
    <property type="entry name" value="PyrC_classI_B"/>
    <property type="match status" value="1"/>
</dbReference>
<dbReference type="Gene3D" id="3.20.20.140">
    <property type="entry name" value="Metal-dependent hydrolases"/>
    <property type="match status" value="1"/>
</dbReference>
<evidence type="ECO:0000256" key="2">
    <source>
        <dbReference type="ARBA" id="ARBA00010286"/>
    </source>
</evidence>
<feature type="binding site" evidence="6">
    <location>
        <begin position="82"/>
        <end position="84"/>
    </location>
    <ligand>
        <name>substrate</name>
    </ligand>
</feature>
<comment type="pathway">
    <text evidence="6">Pyrimidine metabolism; UMP biosynthesis via de novo pathway; (S)-dihydroorotate from bicarbonate: step 3/3.</text>
</comment>
<dbReference type="PROSITE" id="PS00483">
    <property type="entry name" value="DIHYDROOROTASE_2"/>
    <property type="match status" value="1"/>
</dbReference>
<dbReference type="GO" id="GO:0005737">
    <property type="term" value="C:cytoplasm"/>
    <property type="evidence" value="ECO:0007669"/>
    <property type="project" value="TreeGrafter"/>
</dbReference>
<keyword evidence="3 6" id="KW-0479">Metal-binding</keyword>
<evidence type="ECO:0000256" key="7">
    <source>
        <dbReference type="SAM" id="MobiDB-lite"/>
    </source>
</evidence>
<feature type="binding site" evidence="6">
    <location>
        <position position="198"/>
    </location>
    <ligand>
        <name>Zn(2+)</name>
        <dbReference type="ChEBI" id="CHEBI:29105"/>
        <label>2</label>
    </ligand>
</feature>
<feature type="compositionally biased region" description="Basic and acidic residues" evidence="7">
    <location>
        <begin position="51"/>
        <end position="62"/>
    </location>
</feature>
<feature type="domain" description="Amidohydrolase-related" evidence="8">
    <location>
        <begin position="71"/>
        <end position="438"/>
    </location>
</feature>
<dbReference type="InterPro" id="IPR032466">
    <property type="entry name" value="Metal_Hydrolase"/>
</dbReference>
<dbReference type="Proteomes" id="UP000886805">
    <property type="component" value="Unassembled WGS sequence"/>
</dbReference>
<dbReference type="GO" id="GO:0004038">
    <property type="term" value="F:allantoinase activity"/>
    <property type="evidence" value="ECO:0007669"/>
    <property type="project" value="TreeGrafter"/>
</dbReference>
<dbReference type="PANTHER" id="PTHR43668">
    <property type="entry name" value="ALLANTOINASE"/>
    <property type="match status" value="1"/>
</dbReference>
<dbReference type="GO" id="GO:0006145">
    <property type="term" value="P:purine nucleobase catabolic process"/>
    <property type="evidence" value="ECO:0007669"/>
    <property type="project" value="TreeGrafter"/>
</dbReference>
<comment type="similarity">
    <text evidence="2 6">Belongs to the metallo-dependent hydrolases superfamily. DHOase family. Class I DHOase subfamily.</text>
</comment>
<dbReference type="CDD" id="cd01317">
    <property type="entry name" value="DHOase_IIa"/>
    <property type="match status" value="1"/>
</dbReference>